<accession>A0A852ZVB4</accession>
<organism evidence="2 3">
    <name type="scientific">Allostreptomyces psammosilenae</name>
    <dbReference type="NCBI Taxonomy" id="1892865"/>
    <lineage>
        <taxon>Bacteria</taxon>
        <taxon>Bacillati</taxon>
        <taxon>Actinomycetota</taxon>
        <taxon>Actinomycetes</taxon>
        <taxon>Kitasatosporales</taxon>
        <taxon>Streptomycetaceae</taxon>
        <taxon>Allostreptomyces</taxon>
    </lineage>
</organism>
<dbReference type="Proteomes" id="UP000567795">
    <property type="component" value="Unassembled WGS sequence"/>
</dbReference>
<evidence type="ECO:0000313" key="3">
    <source>
        <dbReference type="Proteomes" id="UP000567795"/>
    </source>
</evidence>
<evidence type="ECO:0008006" key="4">
    <source>
        <dbReference type="Google" id="ProtNLM"/>
    </source>
</evidence>
<dbReference type="RefSeq" id="WP_179814286.1">
    <property type="nucleotide sequence ID" value="NZ_JACBZD010000001.1"/>
</dbReference>
<reference evidence="2 3" key="1">
    <citation type="submission" date="2020-07" db="EMBL/GenBank/DDBJ databases">
        <title>Sequencing the genomes of 1000 actinobacteria strains.</title>
        <authorList>
            <person name="Klenk H.-P."/>
        </authorList>
    </citation>
    <scope>NUCLEOTIDE SEQUENCE [LARGE SCALE GENOMIC DNA]</scope>
    <source>
        <strain evidence="2 3">DSM 42178</strain>
    </source>
</reference>
<gene>
    <name evidence="2" type="ORF">FHU37_002510</name>
</gene>
<proteinExistence type="predicted"/>
<evidence type="ECO:0000256" key="1">
    <source>
        <dbReference type="SAM" id="MobiDB-lite"/>
    </source>
</evidence>
<sequence length="145" mass="15097">MTMWDSIIAVAGTLAGTATAGAITARTAKQGRRDQKTSDAMRAVADLVAAIDAHRAAMYSAGDAKLSGGDSASARRDAHSTRGAISAPLTQVRILAPALGDPAKRAVQATYDMRNPRNRADLDQRRAAAKAAVEALVDAAERHFA</sequence>
<comment type="caution">
    <text evidence="2">The sequence shown here is derived from an EMBL/GenBank/DDBJ whole genome shotgun (WGS) entry which is preliminary data.</text>
</comment>
<dbReference type="EMBL" id="JACBZD010000001">
    <property type="protein sequence ID" value="NYI05567.1"/>
    <property type="molecule type" value="Genomic_DNA"/>
</dbReference>
<protein>
    <recommendedName>
        <fullName evidence="4">Protein kilB</fullName>
    </recommendedName>
</protein>
<keyword evidence="3" id="KW-1185">Reference proteome</keyword>
<name>A0A852ZVB4_9ACTN</name>
<feature type="region of interest" description="Disordered" evidence="1">
    <location>
        <begin position="62"/>
        <end position="84"/>
    </location>
</feature>
<evidence type="ECO:0000313" key="2">
    <source>
        <dbReference type="EMBL" id="NYI05567.1"/>
    </source>
</evidence>
<dbReference type="AlphaFoldDB" id="A0A852ZVB4"/>